<keyword evidence="6" id="KW-1185">Reference proteome</keyword>
<feature type="domain" description="PPM-type phosphatase" evidence="4">
    <location>
        <begin position="322"/>
        <end position="553"/>
    </location>
</feature>
<evidence type="ECO:0000259" key="4">
    <source>
        <dbReference type="SMART" id="SM00331"/>
    </source>
</evidence>
<dbReference type="SMART" id="SM00331">
    <property type="entry name" value="PP2C_SIG"/>
    <property type="match status" value="1"/>
</dbReference>
<dbReference type="SUPFAM" id="SSF55781">
    <property type="entry name" value="GAF domain-like"/>
    <property type="match status" value="1"/>
</dbReference>
<dbReference type="PANTHER" id="PTHR43156:SF2">
    <property type="entry name" value="STAGE II SPORULATION PROTEIN E"/>
    <property type="match status" value="1"/>
</dbReference>
<dbReference type="Pfam" id="PF01590">
    <property type="entry name" value="GAF"/>
    <property type="match status" value="1"/>
</dbReference>
<evidence type="ECO:0000313" key="6">
    <source>
        <dbReference type="Proteomes" id="UP001180754"/>
    </source>
</evidence>
<reference evidence="5" key="1">
    <citation type="submission" date="2024-05" db="EMBL/GenBank/DDBJ databases">
        <title>30 novel species of actinomycetes from the DSMZ collection.</title>
        <authorList>
            <person name="Nouioui I."/>
        </authorList>
    </citation>
    <scope>NUCLEOTIDE SEQUENCE</scope>
    <source>
        <strain evidence="5">DSM 41529</strain>
    </source>
</reference>
<dbReference type="Gene3D" id="3.30.565.10">
    <property type="entry name" value="Histidine kinase-like ATPase, C-terminal domain"/>
    <property type="match status" value="1"/>
</dbReference>
<dbReference type="Pfam" id="PF07228">
    <property type="entry name" value="SpoIIE"/>
    <property type="match status" value="1"/>
</dbReference>
<dbReference type="InterPro" id="IPR036890">
    <property type="entry name" value="HATPase_C_sf"/>
</dbReference>
<dbReference type="Proteomes" id="UP001180754">
    <property type="component" value="Unassembled WGS sequence"/>
</dbReference>
<name>A0ABU2X5Y6_9ACTN</name>
<dbReference type="InterPro" id="IPR052016">
    <property type="entry name" value="Bact_Sigma-Reg"/>
</dbReference>
<feature type="transmembrane region" description="Helical" evidence="2">
    <location>
        <begin position="37"/>
        <end position="54"/>
    </location>
</feature>
<evidence type="ECO:0000256" key="2">
    <source>
        <dbReference type="SAM" id="Phobius"/>
    </source>
</evidence>
<dbReference type="CDD" id="cd16936">
    <property type="entry name" value="HATPase_RsbW-like"/>
    <property type="match status" value="1"/>
</dbReference>
<evidence type="ECO:0000256" key="1">
    <source>
        <dbReference type="ARBA" id="ARBA00022801"/>
    </source>
</evidence>
<dbReference type="SUPFAM" id="SSF55874">
    <property type="entry name" value="ATPase domain of HSP90 chaperone/DNA topoisomerase II/histidine kinase"/>
    <property type="match status" value="1"/>
</dbReference>
<protein>
    <submittedName>
        <fullName evidence="5">SpoIIE family protein phosphatase</fullName>
    </submittedName>
</protein>
<dbReference type="InterPro" id="IPR003594">
    <property type="entry name" value="HATPase_dom"/>
</dbReference>
<dbReference type="Gene3D" id="3.60.40.10">
    <property type="entry name" value="PPM-type phosphatase domain"/>
    <property type="match status" value="1"/>
</dbReference>
<dbReference type="InterPro" id="IPR029016">
    <property type="entry name" value="GAF-like_dom_sf"/>
</dbReference>
<dbReference type="EMBL" id="JAVRFD010000001">
    <property type="protein sequence ID" value="MDT0541321.1"/>
    <property type="molecule type" value="Genomic_DNA"/>
</dbReference>
<keyword evidence="2" id="KW-1133">Transmembrane helix</keyword>
<keyword evidence="2" id="KW-0472">Membrane</keyword>
<proteinExistence type="predicted"/>
<gene>
    <name evidence="5" type="ORF">RND15_01145</name>
</gene>
<keyword evidence="2" id="KW-0812">Transmembrane</keyword>
<feature type="transmembrane region" description="Helical" evidence="2">
    <location>
        <begin position="85"/>
        <end position="104"/>
    </location>
</feature>
<organism evidence="5 6">
    <name type="scientific">Streptomyces lonegramiae</name>
    <dbReference type="NCBI Taxonomy" id="3075524"/>
    <lineage>
        <taxon>Bacteria</taxon>
        <taxon>Bacillati</taxon>
        <taxon>Actinomycetota</taxon>
        <taxon>Actinomycetes</taxon>
        <taxon>Kitasatosporales</taxon>
        <taxon>Streptomycetaceae</taxon>
        <taxon>Streptomyces</taxon>
    </lineage>
</organism>
<keyword evidence="1" id="KW-0378">Hydrolase</keyword>
<dbReference type="InterPro" id="IPR036457">
    <property type="entry name" value="PPM-type-like_dom_sf"/>
</dbReference>
<dbReference type="PANTHER" id="PTHR43156">
    <property type="entry name" value="STAGE II SPORULATION PROTEIN E-RELATED"/>
    <property type="match status" value="1"/>
</dbReference>
<dbReference type="SMART" id="SM00065">
    <property type="entry name" value="GAF"/>
    <property type="match status" value="1"/>
</dbReference>
<feature type="domain" description="GAF" evidence="3">
    <location>
        <begin position="113"/>
        <end position="304"/>
    </location>
</feature>
<dbReference type="InterPro" id="IPR001932">
    <property type="entry name" value="PPM-type_phosphatase-like_dom"/>
</dbReference>
<accession>A0ABU2X5Y6</accession>
<dbReference type="Pfam" id="PF13581">
    <property type="entry name" value="HATPase_c_2"/>
    <property type="match status" value="1"/>
</dbReference>
<dbReference type="RefSeq" id="WP_311721583.1">
    <property type="nucleotide sequence ID" value="NZ_JAVRFD010000001.1"/>
</dbReference>
<dbReference type="InterPro" id="IPR003018">
    <property type="entry name" value="GAF"/>
</dbReference>
<comment type="caution">
    <text evidence="5">The sequence shown here is derived from an EMBL/GenBank/DDBJ whole genome shotgun (WGS) entry which is preliminary data.</text>
</comment>
<feature type="transmembrane region" description="Helical" evidence="2">
    <location>
        <begin position="61"/>
        <end position="79"/>
    </location>
</feature>
<evidence type="ECO:0000313" key="5">
    <source>
        <dbReference type="EMBL" id="MDT0541321.1"/>
    </source>
</evidence>
<dbReference type="Gene3D" id="3.30.450.40">
    <property type="match status" value="1"/>
</dbReference>
<evidence type="ECO:0000259" key="3">
    <source>
        <dbReference type="SMART" id="SM00065"/>
    </source>
</evidence>
<sequence length="688" mass="73968">MAITLRRDEWVVAVLVGYIALFSALVVEVSGNGLLRWALYATVAPLVAAALLPLRHTLMISVLSLAATACIYGVALPVISVGGRVVVITGVALAGVISVAVCRVRMQIMVARHRLSLLSEASEHLGRTLDVTQTAWELAEVTVPAFADYVSVDLFDAVLKGREPPTEPFTEPIALRHVAHRPDPPGRTDGELKAERNKKEEGLWGVSLPARYLTACAPARASYVDTTDIERWLARDHTVQKDAYRMRSAIAVPLCAGGRALGTVTLLRHRPPRPFDTDDLALAADIGTRAAICLDNARRYARERDTALVLQRSLLPRHMPELAAAEMASRYIPASHSAGMGGDWFDVIPLSGARVALVVGDVVGYGLHASATMTRLRAAVRTLADIDLQPDELLTHLNDVVLRLSTESRPVHEAVGAPDTDDTAGEVGATCLYAVYDPIAGRCTLASAGHLPPAIVTPDHDAQIVDTPLGPSLGLGNLPFESVDVHVPEGSLLALYTDGLIREHHGDLESGLQELLQALSIPEPSLDGRCRAVLGALLNDQPADDVALLMARTRVLDADHVATWDVPTDPAAVADTRAHASDQLTAWGLEDAVFTTELIASELVTNAIRYAQSPIQLRLILEEHSLICEVSDGSTTTPHLRRARTYDEGGRGLFIVAQLAERWGTRHGRHGKTIWAELITGPAPVTLP</sequence>
<feature type="transmembrane region" description="Helical" evidence="2">
    <location>
        <begin position="12"/>
        <end position="31"/>
    </location>
</feature>